<dbReference type="SUPFAM" id="SSF47789">
    <property type="entry name" value="C-terminal domain of RNA polymerase alpha subunit"/>
    <property type="match status" value="1"/>
</dbReference>
<dbReference type="STRING" id="241244.ATY39_07535"/>
<evidence type="ECO:0000313" key="2">
    <source>
        <dbReference type="EMBL" id="AMW99328.1"/>
    </source>
</evidence>
<gene>
    <name evidence="2" type="ORF">ATY39_07535</name>
</gene>
<dbReference type="Gene3D" id="1.10.150.20">
    <property type="entry name" value="5' to 3' exonuclease, C-terminal subdomain"/>
    <property type="match status" value="1"/>
</dbReference>
<dbReference type="KEGG" id="rst:ATY39_07535"/>
<dbReference type="OrthoDB" id="2045521at2"/>
<sequence>MTIDSMDLSVRAHHTLKRAGIIHISQLRNMSDKELLSIKNFNQKCLEEVKMKFMREVNKS</sequence>
<name>A0A143HC60_9BACL</name>
<dbReference type="GO" id="GO:0003677">
    <property type="term" value="F:DNA binding"/>
    <property type="evidence" value="ECO:0007669"/>
    <property type="project" value="InterPro"/>
</dbReference>
<evidence type="ECO:0000259" key="1">
    <source>
        <dbReference type="Pfam" id="PF03118"/>
    </source>
</evidence>
<keyword evidence="3" id="KW-1185">Reference proteome</keyword>
<protein>
    <recommendedName>
        <fullName evidence="1">RNA polymerase alpha subunit C-terminal domain-containing protein</fullName>
    </recommendedName>
</protein>
<dbReference type="GO" id="GO:0006351">
    <property type="term" value="P:DNA-templated transcription"/>
    <property type="evidence" value="ECO:0007669"/>
    <property type="project" value="InterPro"/>
</dbReference>
<dbReference type="RefSeq" id="WP_066788030.1">
    <property type="nucleotide sequence ID" value="NZ_CP014806.1"/>
</dbReference>
<accession>A0A143HC60</accession>
<evidence type="ECO:0000313" key="3">
    <source>
        <dbReference type="Proteomes" id="UP000076021"/>
    </source>
</evidence>
<feature type="domain" description="RNA polymerase alpha subunit C-terminal" evidence="1">
    <location>
        <begin position="2"/>
        <end position="52"/>
    </location>
</feature>
<dbReference type="Pfam" id="PF03118">
    <property type="entry name" value="RNA_pol_A_CTD"/>
    <property type="match status" value="1"/>
</dbReference>
<organism evidence="2 3">
    <name type="scientific">Rummeliibacillus stabekisii</name>
    <dbReference type="NCBI Taxonomy" id="241244"/>
    <lineage>
        <taxon>Bacteria</taxon>
        <taxon>Bacillati</taxon>
        <taxon>Bacillota</taxon>
        <taxon>Bacilli</taxon>
        <taxon>Bacillales</taxon>
        <taxon>Caryophanaceae</taxon>
        <taxon>Rummeliibacillus</taxon>
    </lineage>
</organism>
<dbReference type="GO" id="GO:0003899">
    <property type="term" value="F:DNA-directed RNA polymerase activity"/>
    <property type="evidence" value="ECO:0007669"/>
    <property type="project" value="InterPro"/>
</dbReference>
<proteinExistence type="predicted"/>
<reference evidence="3" key="2">
    <citation type="submission" date="2016-03" db="EMBL/GenBank/DDBJ databases">
        <authorList>
            <person name="Ploux O."/>
        </authorList>
    </citation>
    <scope>NUCLEOTIDE SEQUENCE [LARGE SCALE GENOMIC DNA]</scope>
    <source>
        <strain evidence="3">PP9</strain>
    </source>
</reference>
<dbReference type="Proteomes" id="UP000076021">
    <property type="component" value="Chromosome"/>
</dbReference>
<dbReference type="AlphaFoldDB" id="A0A143HC60"/>
<dbReference type="EMBL" id="CP014806">
    <property type="protein sequence ID" value="AMW99328.1"/>
    <property type="molecule type" value="Genomic_DNA"/>
</dbReference>
<dbReference type="InterPro" id="IPR011260">
    <property type="entry name" value="RNAP_asu_C"/>
</dbReference>
<reference evidence="2 3" key="1">
    <citation type="journal article" date="2016" name="Genome Announc.">
        <title>Whole-Genome Sequence of Rummeliibacillus stabekisii Strain PP9 Isolated from Antarctic Soil.</title>
        <authorList>
            <person name="da Mota F.F."/>
            <person name="Vollu R.E."/>
            <person name="Jurelevicius D."/>
            <person name="Seldin L."/>
        </authorList>
    </citation>
    <scope>NUCLEOTIDE SEQUENCE [LARGE SCALE GENOMIC DNA]</scope>
    <source>
        <strain evidence="2 3">PP9</strain>
    </source>
</reference>